<dbReference type="EMBL" id="CP109441">
    <property type="protein sequence ID" value="WUV46440.1"/>
    <property type="molecule type" value="Genomic_DNA"/>
</dbReference>
<keyword evidence="3" id="KW-1185">Reference proteome</keyword>
<evidence type="ECO:0000256" key="1">
    <source>
        <dbReference type="SAM" id="MobiDB-lite"/>
    </source>
</evidence>
<sequence>MAVDPHDERRTAGATSAHNGRPRHTVADRVLKAGIERALVVFDAAEASGALTFDWFEHAATRCAQDGIPIETVHAVVTESVKSALGRLGSATDVVDGGREVGLEQIAPLSILDQLIAVVSRAYAGPSVA</sequence>
<evidence type="ECO:0000313" key="2">
    <source>
        <dbReference type="EMBL" id="WUV46440.1"/>
    </source>
</evidence>
<organism evidence="2 3">
    <name type="scientific">Nocardia vinacea</name>
    <dbReference type="NCBI Taxonomy" id="96468"/>
    <lineage>
        <taxon>Bacteria</taxon>
        <taxon>Bacillati</taxon>
        <taxon>Actinomycetota</taxon>
        <taxon>Actinomycetes</taxon>
        <taxon>Mycobacteriales</taxon>
        <taxon>Nocardiaceae</taxon>
        <taxon>Nocardia</taxon>
    </lineage>
</organism>
<proteinExistence type="predicted"/>
<evidence type="ECO:0000313" key="3">
    <source>
        <dbReference type="Proteomes" id="UP001432062"/>
    </source>
</evidence>
<accession>A0ABZ1YT40</accession>
<gene>
    <name evidence="2" type="ORF">OG563_46625</name>
</gene>
<feature type="compositionally biased region" description="Basic and acidic residues" evidence="1">
    <location>
        <begin position="1"/>
        <end position="11"/>
    </location>
</feature>
<name>A0ABZ1YT40_9NOCA</name>
<reference evidence="2" key="1">
    <citation type="submission" date="2022-10" db="EMBL/GenBank/DDBJ databases">
        <title>The complete genomes of actinobacterial strains from the NBC collection.</title>
        <authorList>
            <person name="Joergensen T.S."/>
            <person name="Alvarez Arevalo M."/>
            <person name="Sterndorff E.B."/>
            <person name="Faurdal D."/>
            <person name="Vuksanovic O."/>
            <person name="Mourched A.-S."/>
            <person name="Charusanti P."/>
            <person name="Shaw S."/>
            <person name="Blin K."/>
            <person name="Weber T."/>
        </authorList>
    </citation>
    <scope>NUCLEOTIDE SEQUENCE</scope>
    <source>
        <strain evidence="2">NBC_01482</strain>
    </source>
</reference>
<feature type="region of interest" description="Disordered" evidence="1">
    <location>
        <begin position="1"/>
        <end position="23"/>
    </location>
</feature>
<dbReference type="RefSeq" id="WP_327099657.1">
    <property type="nucleotide sequence ID" value="NZ_CP109149.1"/>
</dbReference>
<evidence type="ECO:0008006" key="4">
    <source>
        <dbReference type="Google" id="ProtNLM"/>
    </source>
</evidence>
<protein>
    <recommendedName>
        <fullName evidence="4">TetR family transcriptional regulator</fullName>
    </recommendedName>
</protein>
<dbReference type="Proteomes" id="UP001432062">
    <property type="component" value="Chromosome"/>
</dbReference>